<keyword evidence="2" id="KW-0539">Nucleus</keyword>
<dbReference type="Pfam" id="PF00651">
    <property type="entry name" value="BTB"/>
    <property type="match status" value="1"/>
</dbReference>
<dbReference type="SUPFAM" id="SSF54695">
    <property type="entry name" value="POZ domain"/>
    <property type="match status" value="1"/>
</dbReference>
<evidence type="ECO:0000313" key="4">
    <source>
        <dbReference type="EMBL" id="KAL1138433.1"/>
    </source>
</evidence>
<dbReference type="Proteomes" id="UP001558652">
    <property type="component" value="Unassembled WGS sequence"/>
</dbReference>
<dbReference type="GO" id="GO:0005634">
    <property type="term" value="C:nucleus"/>
    <property type="evidence" value="ECO:0007669"/>
    <property type="project" value="UniProtKB-SubCell"/>
</dbReference>
<dbReference type="PROSITE" id="PS50097">
    <property type="entry name" value="BTB"/>
    <property type="match status" value="1"/>
</dbReference>
<dbReference type="Gene3D" id="3.30.710.10">
    <property type="entry name" value="Potassium Channel Kv1.1, Chain A"/>
    <property type="match status" value="1"/>
</dbReference>
<dbReference type="PANTHER" id="PTHR23110:SF109">
    <property type="entry name" value="FI07618P-RELATED"/>
    <property type="match status" value="1"/>
</dbReference>
<evidence type="ECO:0000256" key="2">
    <source>
        <dbReference type="ARBA" id="ARBA00023242"/>
    </source>
</evidence>
<comment type="caution">
    <text evidence="4">The sequence shown here is derived from an EMBL/GenBank/DDBJ whole genome shotgun (WGS) entry which is preliminary data.</text>
</comment>
<sequence length="104" mass="12006">MEMHVRWRHHEVGLLGFLRQMLSSEAFVDVTLCCQNRKLNAHRILLSASSPYLQVSYLLFDRNKKVFQCASISSGWMYKNLENLQNPSIINMHIIKQGAIICVA</sequence>
<name>A0ABD0Z862_9HEMI</name>
<evidence type="ECO:0000256" key="1">
    <source>
        <dbReference type="ARBA" id="ARBA00004123"/>
    </source>
</evidence>
<dbReference type="InterPro" id="IPR011333">
    <property type="entry name" value="SKP1/BTB/POZ_sf"/>
</dbReference>
<gene>
    <name evidence="4" type="ORF">AAG570_008497</name>
</gene>
<dbReference type="AlphaFoldDB" id="A0ABD0Z862"/>
<proteinExistence type="predicted"/>
<comment type="subcellular location">
    <subcellularLocation>
        <location evidence="1">Nucleus</location>
    </subcellularLocation>
</comment>
<keyword evidence="5" id="KW-1185">Reference proteome</keyword>
<dbReference type="InterPro" id="IPR051095">
    <property type="entry name" value="Dros_DevTransReg"/>
</dbReference>
<protein>
    <recommendedName>
        <fullName evidence="3">BTB domain-containing protein</fullName>
    </recommendedName>
</protein>
<organism evidence="4 5">
    <name type="scientific">Ranatra chinensis</name>
    <dbReference type="NCBI Taxonomy" id="642074"/>
    <lineage>
        <taxon>Eukaryota</taxon>
        <taxon>Metazoa</taxon>
        <taxon>Ecdysozoa</taxon>
        <taxon>Arthropoda</taxon>
        <taxon>Hexapoda</taxon>
        <taxon>Insecta</taxon>
        <taxon>Pterygota</taxon>
        <taxon>Neoptera</taxon>
        <taxon>Paraneoptera</taxon>
        <taxon>Hemiptera</taxon>
        <taxon>Heteroptera</taxon>
        <taxon>Panheteroptera</taxon>
        <taxon>Nepomorpha</taxon>
        <taxon>Nepidae</taxon>
        <taxon>Ranatrinae</taxon>
        <taxon>Ranatra</taxon>
    </lineage>
</organism>
<dbReference type="InterPro" id="IPR000210">
    <property type="entry name" value="BTB/POZ_dom"/>
</dbReference>
<evidence type="ECO:0000259" key="3">
    <source>
        <dbReference type="PROSITE" id="PS50097"/>
    </source>
</evidence>
<evidence type="ECO:0000313" key="5">
    <source>
        <dbReference type="Proteomes" id="UP001558652"/>
    </source>
</evidence>
<dbReference type="PANTHER" id="PTHR23110">
    <property type="entry name" value="BTB DOMAIN TRANSCRIPTION FACTOR"/>
    <property type="match status" value="1"/>
</dbReference>
<dbReference type="EMBL" id="JBFDAA010000003">
    <property type="protein sequence ID" value="KAL1138433.1"/>
    <property type="molecule type" value="Genomic_DNA"/>
</dbReference>
<feature type="domain" description="BTB" evidence="3">
    <location>
        <begin position="28"/>
        <end position="54"/>
    </location>
</feature>
<accession>A0ABD0Z862</accession>
<reference evidence="4 5" key="1">
    <citation type="submission" date="2024-07" db="EMBL/GenBank/DDBJ databases">
        <title>Chromosome-level genome assembly of the water stick insect Ranatra chinensis (Heteroptera: Nepidae).</title>
        <authorList>
            <person name="Liu X."/>
        </authorList>
    </citation>
    <scope>NUCLEOTIDE SEQUENCE [LARGE SCALE GENOMIC DNA]</scope>
    <source>
        <strain evidence="4">Cailab_2021Rc</strain>
        <tissue evidence="4">Muscle</tissue>
    </source>
</reference>